<name>A0AAD0W568_PSEO7</name>
<protein>
    <recommendedName>
        <fullName evidence="3">Lipoprotein</fullName>
    </recommendedName>
</protein>
<evidence type="ECO:0008006" key="3">
    <source>
        <dbReference type="Google" id="ProtNLM"/>
    </source>
</evidence>
<dbReference type="PROSITE" id="PS51257">
    <property type="entry name" value="PROKAR_LIPOPROTEIN"/>
    <property type="match status" value="1"/>
</dbReference>
<organism evidence="1 2">
    <name type="scientific">Pseudoalteromonas piscicida</name>
    <dbReference type="NCBI Taxonomy" id="43662"/>
    <lineage>
        <taxon>Bacteria</taxon>
        <taxon>Pseudomonadati</taxon>
        <taxon>Pseudomonadota</taxon>
        <taxon>Gammaproteobacteria</taxon>
        <taxon>Alteromonadales</taxon>
        <taxon>Pseudoalteromonadaceae</taxon>
        <taxon>Pseudoalteromonas</taxon>
    </lineage>
</organism>
<sequence>MVKITGTLFAVSSLLFVSGCGGGSDSNDPVPDPIKPPPDPVIVEPDPSVFMDAIELQGKQYVADAIEVITSEGINCANTTATHEMCDIVNVKFNDGVFDQSRTKPSQTLLVLDYGMDFHTALRYRSRVKAAFKYDPQSKTFIADNPEVNLSKLGVKLLTEVNQFTFTNEKFDSPQPAFLPAAWLSDLAIKYRAVVPADKADRVTKRNFNSHGTKVFGYLAQHNPEAEFVAIDTESFSPFIQHKNALCAQDVSEFSRFMTSAASSLTADIIEANEVEFINYSGGFTLQDVYIAWEQNACAGELNNAKATEFLYALKPVYEAIFGSPRALAFHAGNIDAVTSNDELDLMPFSNRVRVYQYSTSAKNTTIQPFGKSEWQQVYVEQPDSFVGNESIDLYINVGYDPYDSTEKNSTPKMEPDVLGMRYGVEQALYGSSWTTPVATSYAINEQVKLATETGVSTFNPQVLKTRLLPDSCNDSGGYQGNEALAKFIEQGQGMCRIQDPLRHRADELNRIGYLSR</sequence>
<dbReference type="Proteomes" id="UP000258102">
    <property type="component" value="Chromosome 2"/>
</dbReference>
<dbReference type="KEGG" id="ppis:B1L02_22495"/>
<proteinExistence type="predicted"/>
<evidence type="ECO:0000313" key="2">
    <source>
        <dbReference type="Proteomes" id="UP000258102"/>
    </source>
</evidence>
<dbReference type="AlphaFoldDB" id="A0AAD0W568"/>
<gene>
    <name evidence="1" type="ORF">D0511_18760</name>
</gene>
<dbReference type="EMBL" id="CP031762">
    <property type="protein sequence ID" value="AXR04009.1"/>
    <property type="molecule type" value="Genomic_DNA"/>
</dbReference>
<dbReference type="RefSeq" id="WP_088532953.1">
    <property type="nucleotide sequence ID" value="NZ_CP021647.1"/>
</dbReference>
<evidence type="ECO:0000313" key="1">
    <source>
        <dbReference type="EMBL" id="AXR04009.1"/>
    </source>
</evidence>
<reference evidence="1 2" key="1">
    <citation type="submission" date="2018-08" db="EMBL/GenBank/DDBJ databases">
        <title>Whole Genome Sequences of Two Pseudoalteromonas piscicida Strains, DE1-A and DE2-A, which Exhibit Strong Antibacterial Activity against Vibrio vulnificus.</title>
        <authorList>
            <person name="Richards G.P."/>
            <person name="Needleman D.S."/>
            <person name="Watson M.A."/>
            <person name="Polson S.W."/>
        </authorList>
    </citation>
    <scope>NUCLEOTIDE SEQUENCE [LARGE SCALE GENOMIC DNA]</scope>
    <source>
        <strain evidence="1 2">DE2-A</strain>
    </source>
</reference>
<accession>A0AAD0W568</accession>